<evidence type="ECO:0000256" key="1">
    <source>
        <dbReference type="ARBA" id="ARBA00004613"/>
    </source>
</evidence>
<dbReference type="Gene3D" id="2.40.10.10">
    <property type="entry name" value="Trypsin-like serine proteases"/>
    <property type="match status" value="2"/>
</dbReference>
<evidence type="ECO:0000256" key="7">
    <source>
        <dbReference type="ARBA" id="ARBA00023157"/>
    </source>
</evidence>
<dbReference type="PROSITE" id="PS50240">
    <property type="entry name" value="TRYPSIN_DOM"/>
    <property type="match status" value="1"/>
</dbReference>
<dbReference type="GO" id="GO:0004252">
    <property type="term" value="F:serine-type endopeptidase activity"/>
    <property type="evidence" value="ECO:0007669"/>
    <property type="project" value="UniProtKB-EC"/>
</dbReference>
<evidence type="ECO:0000256" key="8">
    <source>
        <dbReference type="ARBA" id="ARBA00036320"/>
    </source>
</evidence>
<keyword evidence="6" id="KW-0720">Serine protease</keyword>
<dbReference type="PROSITE" id="PS00135">
    <property type="entry name" value="TRYPSIN_SER"/>
    <property type="match status" value="1"/>
</dbReference>
<keyword evidence="5" id="KW-0378">Hydrolase</keyword>
<reference evidence="11 12" key="1">
    <citation type="journal article" date="2011" name="Cell">
        <title>The monarch butterfly genome yields insights into long-distance migration.</title>
        <authorList>
            <person name="Zhan S."/>
            <person name="Merlin C."/>
            <person name="Boore J.L."/>
            <person name="Reppert S.M."/>
        </authorList>
    </citation>
    <scope>NUCLEOTIDE SEQUENCE [LARGE SCALE GENOMIC DNA]</scope>
    <source>
        <strain evidence="11">F-2</strain>
    </source>
</reference>
<feature type="domain" description="Peptidase S1" evidence="10">
    <location>
        <begin position="30"/>
        <end position="254"/>
    </location>
</feature>
<dbReference type="STRING" id="278856.A0A212F633"/>
<evidence type="ECO:0000256" key="3">
    <source>
        <dbReference type="ARBA" id="ARBA00022525"/>
    </source>
</evidence>
<dbReference type="EC" id="3.4.21.4" evidence="9"/>
<dbReference type="PANTHER" id="PTHR24276:SF96">
    <property type="entry name" value="PEPTIDASE S1 DOMAIN-CONTAINING PROTEIN"/>
    <property type="match status" value="1"/>
</dbReference>
<name>A0A212F633_DANPL</name>
<dbReference type="InterPro" id="IPR018114">
    <property type="entry name" value="TRYPSIN_HIS"/>
</dbReference>
<gene>
    <name evidence="11" type="ORF">KGM_213051</name>
</gene>
<evidence type="ECO:0000256" key="6">
    <source>
        <dbReference type="ARBA" id="ARBA00022825"/>
    </source>
</evidence>
<dbReference type="PRINTS" id="PR00722">
    <property type="entry name" value="CHYMOTRYPSIN"/>
</dbReference>
<comment type="subcellular location">
    <subcellularLocation>
        <location evidence="1">Secreted</location>
    </subcellularLocation>
</comment>
<dbReference type="EMBL" id="AGBW02010081">
    <property type="protein sequence ID" value="OWR49201.1"/>
    <property type="molecule type" value="Genomic_DNA"/>
</dbReference>
<sequence length="255" mass="27685">MLKIIIFFCCIYVAKGFVLPHFIDRPEPWIVGGEDAPGGSAPHQASLRSLFNFHFCGGSIISNRWILTAAHCTLGESSFTMKVVVGTNSLTNGGNSYSVDKIIIHENFSYSEIKNDVSVIKVAKDIIFNELVQPIQLPDANTLGGANLTLTGWGTTSYPGSSPDKLQVIKLLSLSDEDCRDIYSHVDGPDVDSTQICSFTKQGEGACHGDSGGPLVEKGKVVGIVSWGMPCARGYPDVFTRVFAYKDWIIENTSE</sequence>
<comment type="similarity">
    <text evidence="2">Belongs to the peptidase S1 family.</text>
</comment>
<dbReference type="GO" id="GO:0005576">
    <property type="term" value="C:extracellular region"/>
    <property type="evidence" value="ECO:0007669"/>
    <property type="project" value="UniProtKB-SubCell"/>
</dbReference>
<dbReference type="SUPFAM" id="SSF50494">
    <property type="entry name" value="Trypsin-like serine proteases"/>
    <property type="match status" value="1"/>
</dbReference>
<dbReference type="PROSITE" id="PS00134">
    <property type="entry name" value="TRYPSIN_HIS"/>
    <property type="match status" value="1"/>
</dbReference>
<dbReference type="InterPro" id="IPR001314">
    <property type="entry name" value="Peptidase_S1A"/>
</dbReference>
<dbReference type="InterPro" id="IPR050430">
    <property type="entry name" value="Peptidase_S1"/>
</dbReference>
<dbReference type="SMART" id="SM00020">
    <property type="entry name" value="Tryp_SPc"/>
    <property type="match status" value="1"/>
</dbReference>
<keyword evidence="7" id="KW-1015">Disulfide bond</keyword>
<accession>A0A212F633</accession>
<keyword evidence="3" id="KW-0964">Secreted</keyword>
<dbReference type="InterPro" id="IPR009003">
    <property type="entry name" value="Peptidase_S1_PA"/>
</dbReference>
<evidence type="ECO:0000313" key="12">
    <source>
        <dbReference type="Proteomes" id="UP000007151"/>
    </source>
</evidence>
<dbReference type="InterPro" id="IPR001254">
    <property type="entry name" value="Trypsin_dom"/>
</dbReference>
<protein>
    <recommendedName>
        <fullName evidence="9">trypsin</fullName>
        <ecNumber evidence="9">3.4.21.4</ecNumber>
    </recommendedName>
</protein>
<keyword evidence="12" id="KW-1185">Reference proteome</keyword>
<dbReference type="InterPro" id="IPR043504">
    <property type="entry name" value="Peptidase_S1_PA_chymotrypsin"/>
</dbReference>
<evidence type="ECO:0000256" key="9">
    <source>
        <dbReference type="ARBA" id="ARBA00038868"/>
    </source>
</evidence>
<dbReference type="FunCoup" id="A0A212F633">
    <property type="interactions" value="9"/>
</dbReference>
<comment type="caution">
    <text evidence="11">The sequence shown here is derived from an EMBL/GenBank/DDBJ whole genome shotgun (WGS) entry which is preliminary data.</text>
</comment>
<evidence type="ECO:0000256" key="4">
    <source>
        <dbReference type="ARBA" id="ARBA00022670"/>
    </source>
</evidence>
<keyword evidence="4" id="KW-0645">Protease</keyword>
<dbReference type="InterPro" id="IPR033116">
    <property type="entry name" value="TRYPSIN_SER"/>
</dbReference>
<dbReference type="OrthoDB" id="60866at2759"/>
<dbReference type="Pfam" id="PF00089">
    <property type="entry name" value="Trypsin"/>
    <property type="match status" value="1"/>
</dbReference>
<dbReference type="FunFam" id="2.40.10.10:FF:000047">
    <property type="entry name" value="Trypsin eta"/>
    <property type="match status" value="1"/>
</dbReference>
<proteinExistence type="inferred from homology"/>
<dbReference type="CDD" id="cd00190">
    <property type="entry name" value="Tryp_SPc"/>
    <property type="match status" value="1"/>
</dbReference>
<evidence type="ECO:0000259" key="10">
    <source>
        <dbReference type="PROSITE" id="PS50240"/>
    </source>
</evidence>
<dbReference type="Proteomes" id="UP000007151">
    <property type="component" value="Unassembled WGS sequence"/>
</dbReference>
<evidence type="ECO:0000256" key="5">
    <source>
        <dbReference type="ARBA" id="ARBA00022801"/>
    </source>
</evidence>
<dbReference type="GO" id="GO:0016485">
    <property type="term" value="P:protein processing"/>
    <property type="evidence" value="ECO:0007669"/>
    <property type="project" value="UniProtKB-ARBA"/>
</dbReference>
<organism evidence="11 12">
    <name type="scientific">Danaus plexippus plexippus</name>
    <dbReference type="NCBI Taxonomy" id="278856"/>
    <lineage>
        <taxon>Eukaryota</taxon>
        <taxon>Metazoa</taxon>
        <taxon>Ecdysozoa</taxon>
        <taxon>Arthropoda</taxon>
        <taxon>Hexapoda</taxon>
        <taxon>Insecta</taxon>
        <taxon>Pterygota</taxon>
        <taxon>Neoptera</taxon>
        <taxon>Endopterygota</taxon>
        <taxon>Lepidoptera</taxon>
        <taxon>Glossata</taxon>
        <taxon>Ditrysia</taxon>
        <taxon>Papilionoidea</taxon>
        <taxon>Nymphalidae</taxon>
        <taxon>Danainae</taxon>
        <taxon>Danaini</taxon>
        <taxon>Danaina</taxon>
        <taxon>Danaus</taxon>
        <taxon>Danaus</taxon>
    </lineage>
</organism>
<dbReference type="PANTHER" id="PTHR24276">
    <property type="entry name" value="POLYSERASE-RELATED"/>
    <property type="match status" value="1"/>
</dbReference>
<evidence type="ECO:0000256" key="2">
    <source>
        <dbReference type="ARBA" id="ARBA00007664"/>
    </source>
</evidence>
<evidence type="ECO:0000313" key="11">
    <source>
        <dbReference type="EMBL" id="OWR49201.1"/>
    </source>
</evidence>
<dbReference type="eggNOG" id="KOG3627">
    <property type="taxonomic scope" value="Eukaryota"/>
</dbReference>
<dbReference type="AlphaFoldDB" id="A0A212F633"/>
<dbReference type="KEGG" id="dpl:KGM_213051"/>
<comment type="catalytic activity">
    <reaction evidence="8">
        <text>Preferential cleavage: Arg-|-Xaa, Lys-|-Xaa.</text>
        <dbReference type="EC" id="3.4.21.4"/>
    </reaction>
</comment>